<keyword evidence="3" id="KW-0882">Thioester bond</keyword>
<dbReference type="SMART" id="SM00104">
    <property type="entry name" value="ANATO"/>
    <property type="match status" value="1"/>
</dbReference>
<dbReference type="InterPro" id="IPR041425">
    <property type="entry name" value="C3/4/5_MG1"/>
</dbReference>
<evidence type="ECO:0000259" key="6">
    <source>
        <dbReference type="PROSITE" id="PS01178"/>
    </source>
</evidence>
<dbReference type="InterPro" id="IPR050473">
    <property type="entry name" value="A2M/Complement_sys"/>
</dbReference>
<dbReference type="InterPro" id="IPR008993">
    <property type="entry name" value="TIMP-like_OB-fold"/>
</dbReference>
<dbReference type="InterPro" id="IPR008930">
    <property type="entry name" value="Terpenoid_cyclase/PrenylTrfase"/>
</dbReference>
<feature type="chain" id="PRO_5042836778" description="C4a anaphylatoxin" evidence="5">
    <location>
        <begin position="20"/>
        <end position="1735"/>
    </location>
</feature>
<comment type="subcellular location">
    <subcellularLocation>
        <location evidence="1">Secreted</location>
    </subcellularLocation>
</comment>
<protein>
    <recommendedName>
        <fullName evidence="10">C4a anaphylatoxin</fullName>
    </recommendedName>
</protein>
<evidence type="ECO:0000256" key="2">
    <source>
        <dbReference type="ARBA" id="ARBA00022525"/>
    </source>
</evidence>
<dbReference type="PROSITE" id="PS00477">
    <property type="entry name" value="ALPHA_2_MACROGLOBULIN"/>
    <property type="match status" value="1"/>
</dbReference>
<dbReference type="Pfam" id="PF00207">
    <property type="entry name" value="A2M"/>
    <property type="match status" value="1"/>
</dbReference>
<dbReference type="InterPro" id="IPR011625">
    <property type="entry name" value="A2M_N_BRD"/>
</dbReference>
<dbReference type="Pfam" id="PF07677">
    <property type="entry name" value="A2M_recep"/>
    <property type="match status" value="1"/>
</dbReference>
<dbReference type="InterPro" id="IPR001599">
    <property type="entry name" value="Macroglobln_a2"/>
</dbReference>
<keyword evidence="9" id="KW-1185">Reference proteome</keyword>
<reference evidence="8 9" key="1">
    <citation type="journal article" date="2023" name="J. Hered.">
        <title>Chromosome-level genome of the wood stork (Mycteria americana) provides insight into avian chromosome evolution.</title>
        <authorList>
            <person name="Flamio R. Jr."/>
            <person name="Ramstad K.M."/>
        </authorList>
    </citation>
    <scope>NUCLEOTIDE SEQUENCE [LARGE SCALE GENOMIC DNA]</scope>
    <source>
        <strain evidence="8">JAX WOST 10</strain>
    </source>
</reference>
<sequence>MERLVFLMSFCSLLSNTQQAPSFLITAPNVVHLGTHETITVQVHGAQHPVQVTAYFKEETKNQLLSERIIFNLNQNNNYQEMKKVMVSLPSYSVAVKLPGSYLTLWGFSSCPLQVKPRTLQQDLFKKSNQPHVLLVTESRELYKDTIQSIRILLSSKKGYIFIQTDKPIYTPSSKVKYRIFILDNAMRPTDDTVTIAVLNSKGMVIKKSDRKIKTVFGETFEIPDVAEPGIWKIKAWFRQHDMSNVSAEFEVKNYELPSFEVKLIPLQPYYHIWNENFVFDIEAKHSYGKGIQGAAYVRFGIIDENEKKVFLPGLEQQLSIQNGKGRVALNTSLLEEKLRKSISTLEGFHLYVAVTTVETASGEMREEELSNVKFVKSPYVVDLSNTKKYFVPGAPFSVVASVTLIDGSPAASLPVTATVTLPGNPSMKKTALSNKEGLIPFTFDIPGDAQMLQIKVKAEEGKEKLESPETSIRAERYQSASRNYLSISIPHTVVAPGDTLRITLNDIHQSGSGKIDYFYYMVVAKGQAELLGRVSSSNKIINLKITEKMVPAFRFLAYYFIANEGRQEIVADSVWVDVMDVCEGKIKVRTEQEIYKPTDNVNLLIETDHAGTVALAVVDKAVFILNKKNKLTAKKVFSAMNSYDLGCSAGGGADSVQVFTDVGLAFLSDTIKSNIREGYKCPQVSRRQKRSLDFQKQISGIEMGMMNTFTLIATSTALMLVFNYIAASKYLNTDLQKCCEDGMKLNPMKFPCAKRLKRVAGSLECRNAFQDCCEKATALRKEAKRKIRVGLARLEGQQPKTSERKPHSCFTDYDDDEEVFDEISVNLRSYFPESWWWNFEEVKNPGNHSVANFVPDSITTWEVQAISVSPQKGFCIADPHTFAVFKDFFVSLRLPYSVRRHEQLEIKAVVYNYLPNDLQVTVTMDAVKGLCTAEATEKAVQLTLVAKGNSATPAYFSVVPLIVGEIPITITAFDTVSRLSDSIRKNLKVLAEGILQREEETICISSGLKSHTLDLNRPSDMVPGSDSHVFVSLKGNIMDEPVENCLSLTGVEKLIQVPTGCAEQTMVKMAPAVYAIEYLDASEQWVNFSPERKEEAINMIEKGYTRLLEFQKEDGSYGAFKKTPSSVWLTAFIVKVLTRCREYISVQDSHIRNSISYLINQQQADNSFHDHHPVLDRTMQGGIGSAEEDLALTAFVTIALQQTLQVYESSDVVQVIRGAVAYMKNQLSRNTNCYSTAITAYALTLVQSDSEEAQFAKEKLRSCSVFDAAKQQRYWGNGNDAVSVETTAYALLQTLFLKDMEYARPIATWLTERRNYGGGYCSTQDTVVALEALSAYSIQSLNTESTNLTVKLGTPGRQKDYSITLTDTDETIQKQLEILKVYWSSELKNNTCNDLILTVEMEGSIKYSEAEYFDENDDYEDLIAAERKALEPLSEIEWFDIHSRRKRDVISPSKAESLQYKVCVRSTGSNAPKMSLVDLSLLSGLEPDTKDLEQLVTSSDQYIQHYEYKEGKVLLYFGELTSGPDPDCISFGAKQINPMGLVQPANAVLYDFYNPDRKCSIFYGAPKHSAMLSKVCHANVCQCAEGPCPRQRSTFSKAVKQTTRFRFVCYHPIADYAYEVELLNSTQKNVFDYYEAKIHRILKATTDESIQVGDHRQFLTRSTCNLNMVTGKRYLLMGKDGQTVDCNNKMQYFLDAQAWVEKIPDDSECHTTLHRQACVHLQDFMNTPEGLCLF</sequence>
<dbReference type="InterPro" id="IPR041555">
    <property type="entry name" value="MG3"/>
</dbReference>
<evidence type="ECO:0000256" key="1">
    <source>
        <dbReference type="ARBA" id="ARBA00004613"/>
    </source>
</evidence>
<dbReference type="PROSITE" id="PS01178">
    <property type="entry name" value="ANAPHYLATOXIN_2"/>
    <property type="match status" value="1"/>
</dbReference>
<comment type="caution">
    <text evidence="8">The sequence shown here is derived from an EMBL/GenBank/DDBJ whole genome shotgun (WGS) entry which is preliminary data.</text>
</comment>
<dbReference type="InterPro" id="IPR018081">
    <property type="entry name" value="Anaphylatoxin_comp_syst"/>
</dbReference>
<dbReference type="Pfam" id="PF07678">
    <property type="entry name" value="TED_complement"/>
    <property type="match status" value="1"/>
</dbReference>
<dbReference type="SUPFAM" id="SSF49410">
    <property type="entry name" value="Alpha-macroglobulin receptor domain"/>
    <property type="match status" value="1"/>
</dbReference>
<dbReference type="InterPro" id="IPR040839">
    <property type="entry name" value="MG4"/>
</dbReference>
<evidence type="ECO:0000313" key="8">
    <source>
        <dbReference type="EMBL" id="KAK4831374.1"/>
    </source>
</evidence>
<dbReference type="InterPro" id="IPR001134">
    <property type="entry name" value="Netrin_domain"/>
</dbReference>
<dbReference type="InterPro" id="IPR047565">
    <property type="entry name" value="Alpha-macroglob_thiol-ester_cl"/>
</dbReference>
<dbReference type="Pfam" id="PF01835">
    <property type="entry name" value="MG2"/>
    <property type="match status" value="1"/>
</dbReference>
<dbReference type="SMART" id="SM01419">
    <property type="entry name" value="Thiol-ester_cl"/>
    <property type="match status" value="1"/>
</dbReference>
<dbReference type="Pfam" id="PF17790">
    <property type="entry name" value="MG1"/>
    <property type="match status" value="1"/>
</dbReference>
<feature type="signal peptide" evidence="5">
    <location>
        <begin position="1"/>
        <end position="19"/>
    </location>
</feature>
<dbReference type="Pfam" id="PF17789">
    <property type="entry name" value="MG4"/>
    <property type="match status" value="1"/>
</dbReference>
<proteinExistence type="predicted"/>
<dbReference type="PANTHER" id="PTHR11412:SF86">
    <property type="entry name" value="COMPLEMENT C4-A-RELATED"/>
    <property type="match status" value="1"/>
</dbReference>
<keyword evidence="5" id="KW-0732">Signal</keyword>
<dbReference type="InterPro" id="IPR011626">
    <property type="entry name" value="Alpha-macroglobulin_TED"/>
</dbReference>
<dbReference type="Gene3D" id="1.20.91.20">
    <property type="entry name" value="Anaphylotoxins (complement system)"/>
    <property type="match status" value="1"/>
</dbReference>
<dbReference type="GO" id="GO:0004866">
    <property type="term" value="F:endopeptidase inhibitor activity"/>
    <property type="evidence" value="ECO:0007669"/>
    <property type="project" value="InterPro"/>
</dbReference>
<dbReference type="InterPro" id="IPR036595">
    <property type="entry name" value="A-macroglobulin_rcpt-bd_sf"/>
</dbReference>
<accession>A0AAN7NTY5</accession>
<dbReference type="Gene3D" id="6.20.50.160">
    <property type="match status" value="1"/>
</dbReference>
<dbReference type="InterPro" id="IPR000020">
    <property type="entry name" value="Anaphylatoxin/fibulin"/>
</dbReference>
<dbReference type="PROSITE" id="PS50189">
    <property type="entry name" value="NTR"/>
    <property type="match status" value="1"/>
</dbReference>
<dbReference type="Pfam" id="PF07703">
    <property type="entry name" value="A2M_BRD"/>
    <property type="match status" value="1"/>
</dbReference>
<dbReference type="Proteomes" id="UP001333110">
    <property type="component" value="Unassembled WGS sequence"/>
</dbReference>
<dbReference type="SMART" id="SM00643">
    <property type="entry name" value="C345C"/>
    <property type="match status" value="1"/>
</dbReference>
<feature type="domain" description="NTR" evidence="7">
    <location>
        <begin position="1589"/>
        <end position="1719"/>
    </location>
</feature>
<dbReference type="SUPFAM" id="SSF48239">
    <property type="entry name" value="Terpenoid cyclases/Protein prenyltransferases"/>
    <property type="match status" value="1"/>
</dbReference>
<evidence type="ECO:0000259" key="7">
    <source>
        <dbReference type="PROSITE" id="PS50189"/>
    </source>
</evidence>
<dbReference type="FunFam" id="2.40.50.120:FF:000013">
    <property type="entry name" value="Complement C3"/>
    <property type="match status" value="1"/>
</dbReference>
<dbReference type="Gene3D" id="1.50.10.20">
    <property type="match status" value="1"/>
</dbReference>
<keyword evidence="2" id="KW-0964">Secreted</keyword>
<dbReference type="Gene3D" id="2.60.40.10">
    <property type="entry name" value="Immunoglobulins"/>
    <property type="match status" value="2"/>
</dbReference>
<dbReference type="InterPro" id="IPR019742">
    <property type="entry name" value="MacrogloblnA2_CS"/>
</dbReference>
<gene>
    <name evidence="8" type="ORF">QYF61_017505</name>
</gene>
<dbReference type="Gene3D" id="2.20.130.20">
    <property type="match status" value="1"/>
</dbReference>
<dbReference type="FunFam" id="2.20.130.20:FF:000005">
    <property type="entry name" value="Complement 4B (Chido blood group)"/>
    <property type="match status" value="1"/>
</dbReference>
<dbReference type="Gene3D" id="2.60.40.1930">
    <property type="match status" value="4"/>
</dbReference>
<dbReference type="PANTHER" id="PTHR11412">
    <property type="entry name" value="MACROGLOBULIN / COMPLEMENT"/>
    <property type="match status" value="1"/>
</dbReference>
<dbReference type="SMART" id="SM01360">
    <property type="entry name" value="A2M"/>
    <property type="match status" value="1"/>
</dbReference>
<dbReference type="InterPro" id="IPR002890">
    <property type="entry name" value="MG2"/>
</dbReference>
<evidence type="ECO:0000256" key="5">
    <source>
        <dbReference type="SAM" id="SignalP"/>
    </source>
</evidence>
<dbReference type="GO" id="GO:0005615">
    <property type="term" value="C:extracellular space"/>
    <property type="evidence" value="ECO:0007669"/>
    <property type="project" value="InterPro"/>
</dbReference>
<dbReference type="Pfam" id="PF01759">
    <property type="entry name" value="NTR"/>
    <property type="match status" value="1"/>
</dbReference>
<dbReference type="SMART" id="SM01361">
    <property type="entry name" value="A2M_recep"/>
    <property type="match status" value="1"/>
</dbReference>
<dbReference type="Gene3D" id="2.60.40.690">
    <property type="entry name" value="Alpha-macroglobulin, receptor-binding domain"/>
    <property type="match status" value="1"/>
</dbReference>
<dbReference type="SMART" id="SM01359">
    <property type="entry name" value="A2M_N_2"/>
    <property type="match status" value="1"/>
</dbReference>
<organism evidence="8 9">
    <name type="scientific">Mycteria americana</name>
    <name type="common">Wood stork</name>
    <dbReference type="NCBI Taxonomy" id="33587"/>
    <lineage>
        <taxon>Eukaryota</taxon>
        <taxon>Metazoa</taxon>
        <taxon>Chordata</taxon>
        <taxon>Craniata</taxon>
        <taxon>Vertebrata</taxon>
        <taxon>Euteleostomi</taxon>
        <taxon>Archelosauria</taxon>
        <taxon>Archosauria</taxon>
        <taxon>Dinosauria</taxon>
        <taxon>Saurischia</taxon>
        <taxon>Theropoda</taxon>
        <taxon>Coelurosauria</taxon>
        <taxon>Aves</taxon>
        <taxon>Neognathae</taxon>
        <taxon>Neoaves</taxon>
        <taxon>Aequornithes</taxon>
        <taxon>Ciconiiformes</taxon>
        <taxon>Ciconiidae</taxon>
        <taxon>Mycteria</taxon>
    </lineage>
</organism>
<evidence type="ECO:0000313" key="9">
    <source>
        <dbReference type="Proteomes" id="UP001333110"/>
    </source>
</evidence>
<dbReference type="CDD" id="cd00017">
    <property type="entry name" value="ANATO"/>
    <property type="match status" value="1"/>
</dbReference>
<dbReference type="SUPFAM" id="SSF47686">
    <property type="entry name" value="Anaphylotoxins (complement system)"/>
    <property type="match status" value="1"/>
</dbReference>
<dbReference type="Gene3D" id="2.60.120.1540">
    <property type="match status" value="1"/>
</dbReference>
<dbReference type="SUPFAM" id="SSF50242">
    <property type="entry name" value="TIMP-like"/>
    <property type="match status" value="1"/>
</dbReference>
<name>A0AAN7NTY5_MYCAM</name>
<keyword evidence="4" id="KW-1015">Disulfide bond</keyword>
<dbReference type="CDD" id="cd02896">
    <property type="entry name" value="complement_C3_C4_C5"/>
    <property type="match status" value="1"/>
</dbReference>
<dbReference type="Gene3D" id="2.40.50.120">
    <property type="match status" value="1"/>
</dbReference>
<dbReference type="Pfam" id="PF01821">
    <property type="entry name" value="ANATO"/>
    <property type="match status" value="1"/>
</dbReference>
<dbReference type="InterPro" id="IPR009048">
    <property type="entry name" value="A-macroglobulin_rcpt-bd"/>
</dbReference>
<dbReference type="FunFam" id="2.60.40.10:FF:000155">
    <property type="entry name" value="complement C3 isoform X1"/>
    <property type="match status" value="1"/>
</dbReference>
<dbReference type="FunFam" id="6.20.50.160:FF:000001">
    <property type="entry name" value="Complement component 4"/>
    <property type="match status" value="1"/>
</dbReference>
<dbReference type="FunFam" id="2.60.40.1940:FF:000001">
    <property type="entry name" value="Complement component C3"/>
    <property type="match status" value="1"/>
</dbReference>
<feature type="domain" description="Anaphylatoxin-like" evidence="6">
    <location>
        <begin position="739"/>
        <end position="774"/>
    </location>
</feature>
<dbReference type="InterPro" id="IPR018933">
    <property type="entry name" value="Netrin_module_non-TIMP"/>
</dbReference>
<dbReference type="Gene3D" id="2.60.40.1940">
    <property type="match status" value="1"/>
</dbReference>
<dbReference type="GO" id="GO:0006956">
    <property type="term" value="P:complement activation"/>
    <property type="evidence" value="ECO:0007669"/>
    <property type="project" value="TreeGrafter"/>
</dbReference>
<dbReference type="Pfam" id="PF17791">
    <property type="entry name" value="MG3"/>
    <property type="match status" value="1"/>
</dbReference>
<evidence type="ECO:0008006" key="10">
    <source>
        <dbReference type="Google" id="ProtNLM"/>
    </source>
</evidence>
<evidence type="ECO:0000256" key="3">
    <source>
        <dbReference type="ARBA" id="ARBA00022966"/>
    </source>
</evidence>
<dbReference type="EMBL" id="JAUNZN010000001">
    <property type="protein sequence ID" value="KAK4831374.1"/>
    <property type="molecule type" value="Genomic_DNA"/>
</dbReference>
<evidence type="ECO:0000256" key="4">
    <source>
        <dbReference type="ARBA" id="ARBA00023157"/>
    </source>
</evidence>
<dbReference type="InterPro" id="IPR013783">
    <property type="entry name" value="Ig-like_fold"/>
</dbReference>